<sequence>MTPDMRRKFGIISRLLTALALFVALGVAGLSGPAKQPVLADDVIAYLAAGGSFADLCGDTTDPSRIGAHCPACHLITFAVLPAAKVGAPQMLATNYQRLVAVAQNIAQDQALDPVRLSRAPPQA</sequence>
<accession>A0A1I6FVD1</accession>
<gene>
    <name evidence="1" type="ORF">SAMN04488005_0567</name>
</gene>
<dbReference type="STRING" id="390270.SAMN04488005_0567"/>
<dbReference type="Proteomes" id="UP000199478">
    <property type="component" value="Unassembled WGS sequence"/>
</dbReference>
<evidence type="ECO:0000313" key="1">
    <source>
        <dbReference type="EMBL" id="SFR33893.1"/>
    </source>
</evidence>
<organism evidence="1 2">
    <name type="scientific">Yoonia tamlensis</name>
    <dbReference type="NCBI Taxonomy" id="390270"/>
    <lineage>
        <taxon>Bacteria</taxon>
        <taxon>Pseudomonadati</taxon>
        <taxon>Pseudomonadota</taxon>
        <taxon>Alphaproteobacteria</taxon>
        <taxon>Rhodobacterales</taxon>
        <taxon>Paracoccaceae</taxon>
        <taxon>Yoonia</taxon>
    </lineage>
</organism>
<dbReference type="EMBL" id="FOYP01000001">
    <property type="protein sequence ID" value="SFR33893.1"/>
    <property type="molecule type" value="Genomic_DNA"/>
</dbReference>
<proteinExistence type="predicted"/>
<name>A0A1I6FVD1_9RHOB</name>
<keyword evidence="2" id="KW-1185">Reference proteome</keyword>
<reference evidence="2" key="1">
    <citation type="submission" date="2016-10" db="EMBL/GenBank/DDBJ databases">
        <authorList>
            <person name="Varghese N."/>
            <person name="Submissions S."/>
        </authorList>
    </citation>
    <scope>NUCLEOTIDE SEQUENCE [LARGE SCALE GENOMIC DNA]</scope>
    <source>
        <strain evidence="2">DSM 26879</strain>
    </source>
</reference>
<dbReference type="AlphaFoldDB" id="A0A1I6FVD1"/>
<evidence type="ECO:0000313" key="2">
    <source>
        <dbReference type="Proteomes" id="UP000199478"/>
    </source>
</evidence>
<protein>
    <submittedName>
        <fullName evidence="1">Uncharacterized protein</fullName>
    </submittedName>
</protein>